<dbReference type="AlphaFoldDB" id="A0AAD2JWW6"/>
<evidence type="ECO:0000313" key="2">
    <source>
        <dbReference type="EMBL" id="CAK5266411.1"/>
    </source>
</evidence>
<comment type="caution">
    <text evidence="2">The sequence shown here is derived from an EMBL/GenBank/DDBJ whole genome shotgun (WGS) entry which is preliminary data.</text>
</comment>
<protein>
    <submittedName>
        <fullName evidence="2">Uncharacterized protein</fullName>
    </submittedName>
</protein>
<feature type="region of interest" description="Disordered" evidence="1">
    <location>
        <begin position="1"/>
        <end position="25"/>
    </location>
</feature>
<dbReference type="EMBL" id="CAVNYO010000109">
    <property type="protein sequence ID" value="CAK5266411.1"/>
    <property type="molecule type" value="Genomic_DNA"/>
</dbReference>
<evidence type="ECO:0000256" key="1">
    <source>
        <dbReference type="SAM" id="MobiDB-lite"/>
    </source>
</evidence>
<reference evidence="2" key="1">
    <citation type="submission" date="2023-11" db="EMBL/GenBank/DDBJ databases">
        <authorList>
            <person name="De Vega J J."/>
            <person name="De Vega J J."/>
        </authorList>
    </citation>
    <scope>NUCLEOTIDE SEQUENCE</scope>
</reference>
<evidence type="ECO:0000313" key="3">
    <source>
        <dbReference type="Proteomes" id="UP001295794"/>
    </source>
</evidence>
<keyword evidence="3" id="KW-1185">Reference proteome</keyword>
<name>A0AAD2JWW6_9AGAR</name>
<proteinExistence type="predicted"/>
<accession>A0AAD2JWW6</accession>
<dbReference type="Proteomes" id="UP001295794">
    <property type="component" value="Unassembled WGS sequence"/>
</dbReference>
<sequence length="113" mass="12689">MAKWFSDVQAANGESEGEGDGDKEERACLPSMACHLPAWKPMTLKTLSGEATKPRLQKRSKCVMEEEEQPMEQLADAAEDTVPNDRAINIDLVEEYQPYIVLKLVCISDYHSM</sequence>
<organism evidence="2 3">
    <name type="scientific">Mycena citricolor</name>
    <dbReference type="NCBI Taxonomy" id="2018698"/>
    <lineage>
        <taxon>Eukaryota</taxon>
        <taxon>Fungi</taxon>
        <taxon>Dikarya</taxon>
        <taxon>Basidiomycota</taxon>
        <taxon>Agaricomycotina</taxon>
        <taxon>Agaricomycetes</taxon>
        <taxon>Agaricomycetidae</taxon>
        <taxon>Agaricales</taxon>
        <taxon>Marasmiineae</taxon>
        <taxon>Mycenaceae</taxon>
        <taxon>Mycena</taxon>
    </lineage>
</organism>
<gene>
    <name evidence="2" type="ORF">MYCIT1_LOCUS8110</name>
</gene>